<reference evidence="1 2" key="1">
    <citation type="journal article" date="2014" name="PLoS ONE">
        <title>Genome Sequence of Candidatus Nitrososphaera evergladensis from Group I.1b Enriched from Everglades Soil Reveals Novel Genomic Features of the Ammonia-Oxidizing Archaea.</title>
        <authorList>
            <person name="Zhalnina K.V."/>
            <person name="Dias R."/>
            <person name="Leonard M.T."/>
            <person name="Dorr de Quadros P."/>
            <person name="Camargo F.A."/>
            <person name="Drew J.C."/>
            <person name="Farmerie W.G."/>
            <person name="Daroub S.H."/>
            <person name="Triplett E.W."/>
        </authorList>
    </citation>
    <scope>NUCLEOTIDE SEQUENCE [LARGE SCALE GENOMIC DNA]</scope>
    <source>
        <strain evidence="1 2">SR1</strain>
    </source>
</reference>
<accession>A0A075MNK0</accession>
<dbReference type="RefSeq" id="WP_158384946.1">
    <property type="nucleotide sequence ID" value="NZ_CP007174.1"/>
</dbReference>
<evidence type="ECO:0008006" key="3">
    <source>
        <dbReference type="Google" id="ProtNLM"/>
    </source>
</evidence>
<evidence type="ECO:0000313" key="1">
    <source>
        <dbReference type="EMBL" id="AIF82387.1"/>
    </source>
</evidence>
<sequence length="54" mass="6178">MQQVLLPTKCSYCDILLEGREQFVGHMIHSHELPIAQAEEMWESSVSARMCRSA</sequence>
<dbReference type="HOGENOM" id="CLU_3038865_0_0_2"/>
<name>A0A075MNK0_9ARCH</name>
<dbReference type="STRING" id="1459636.NTE_00305"/>
<proteinExistence type="predicted"/>
<dbReference type="GeneID" id="43502552"/>
<organism evidence="1 2">
    <name type="scientific">Candidatus Nitrososphaera evergladensis SR1</name>
    <dbReference type="NCBI Taxonomy" id="1459636"/>
    <lineage>
        <taxon>Archaea</taxon>
        <taxon>Nitrososphaerota</taxon>
        <taxon>Nitrososphaeria</taxon>
        <taxon>Nitrososphaerales</taxon>
        <taxon>Nitrososphaeraceae</taxon>
        <taxon>Nitrososphaera</taxon>
    </lineage>
</organism>
<dbReference type="Proteomes" id="UP000028194">
    <property type="component" value="Chromosome"/>
</dbReference>
<gene>
    <name evidence="1" type="ORF">NTE_00305</name>
</gene>
<keyword evidence="2" id="KW-1185">Reference proteome</keyword>
<dbReference type="AlphaFoldDB" id="A0A075MNK0"/>
<evidence type="ECO:0000313" key="2">
    <source>
        <dbReference type="Proteomes" id="UP000028194"/>
    </source>
</evidence>
<dbReference type="KEGG" id="nev:NTE_00305"/>
<protein>
    <recommendedName>
        <fullName evidence="3">C2H2-type domain-containing protein</fullName>
    </recommendedName>
</protein>
<dbReference type="EMBL" id="CP007174">
    <property type="protein sequence ID" value="AIF82387.1"/>
    <property type="molecule type" value="Genomic_DNA"/>
</dbReference>